<name>A0AAV9HW53_9PEZI</name>
<feature type="region of interest" description="Disordered" evidence="1">
    <location>
        <begin position="1"/>
        <end position="58"/>
    </location>
</feature>
<protein>
    <submittedName>
        <fullName evidence="2">Uncharacterized protein</fullName>
    </submittedName>
</protein>
<evidence type="ECO:0000256" key="1">
    <source>
        <dbReference type="SAM" id="MobiDB-lite"/>
    </source>
</evidence>
<proteinExistence type="predicted"/>
<accession>A0AAV9HW53</accession>
<reference evidence="2" key="1">
    <citation type="journal article" date="2023" name="Mol. Phylogenet. Evol.">
        <title>Genome-scale phylogeny and comparative genomics of the fungal order Sordariales.</title>
        <authorList>
            <person name="Hensen N."/>
            <person name="Bonometti L."/>
            <person name="Westerberg I."/>
            <person name="Brannstrom I.O."/>
            <person name="Guillou S."/>
            <person name="Cros-Aarteil S."/>
            <person name="Calhoun S."/>
            <person name="Haridas S."/>
            <person name="Kuo A."/>
            <person name="Mondo S."/>
            <person name="Pangilinan J."/>
            <person name="Riley R."/>
            <person name="LaButti K."/>
            <person name="Andreopoulos B."/>
            <person name="Lipzen A."/>
            <person name="Chen C."/>
            <person name="Yan M."/>
            <person name="Daum C."/>
            <person name="Ng V."/>
            <person name="Clum A."/>
            <person name="Steindorff A."/>
            <person name="Ohm R.A."/>
            <person name="Martin F."/>
            <person name="Silar P."/>
            <person name="Natvig D.O."/>
            <person name="Lalanne C."/>
            <person name="Gautier V."/>
            <person name="Ament-Velasquez S.L."/>
            <person name="Kruys A."/>
            <person name="Hutchinson M.I."/>
            <person name="Powell A.J."/>
            <person name="Barry K."/>
            <person name="Miller A.N."/>
            <person name="Grigoriev I.V."/>
            <person name="Debuchy R."/>
            <person name="Gladieux P."/>
            <person name="Hiltunen Thoren M."/>
            <person name="Johannesson H."/>
        </authorList>
    </citation>
    <scope>NUCLEOTIDE SEQUENCE</scope>
    <source>
        <strain evidence="2">PSN324</strain>
    </source>
</reference>
<feature type="compositionally biased region" description="Basic residues" evidence="1">
    <location>
        <begin position="1"/>
        <end position="10"/>
    </location>
</feature>
<organism evidence="2 3">
    <name type="scientific">Cladorrhinum samala</name>
    <dbReference type="NCBI Taxonomy" id="585594"/>
    <lineage>
        <taxon>Eukaryota</taxon>
        <taxon>Fungi</taxon>
        <taxon>Dikarya</taxon>
        <taxon>Ascomycota</taxon>
        <taxon>Pezizomycotina</taxon>
        <taxon>Sordariomycetes</taxon>
        <taxon>Sordariomycetidae</taxon>
        <taxon>Sordariales</taxon>
        <taxon>Podosporaceae</taxon>
        <taxon>Cladorrhinum</taxon>
    </lineage>
</organism>
<evidence type="ECO:0000313" key="3">
    <source>
        <dbReference type="Proteomes" id="UP001321749"/>
    </source>
</evidence>
<feature type="region of interest" description="Disordered" evidence="1">
    <location>
        <begin position="88"/>
        <end position="113"/>
    </location>
</feature>
<reference evidence="2" key="2">
    <citation type="submission" date="2023-06" db="EMBL/GenBank/DDBJ databases">
        <authorList>
            <consortium name="Lawrence Berkeley National Laboratory"/>
            <person name="Mondo S.J."/>
            <person name="Hensen N."/>
            <person name="Bonometti L."/>
            <person name="Westerberg I."/>
            <person name="Brannstrom I.O."/>
            <person name="Guillou S."/>
            <person name="Cros-Aarteil S."/>
            <person name="Calhoun S."/>
            <person name="Haridas S."/>
            <person name="Kuo A."/>
            <person name="Pangilinan J."/>
            <person name="Riley R."/>
            <person name="Labutti K."/>
            <person name="Andreopoulos B."/>
            <person name="Lipzen A."/>
            <person name="Chen C."/>
            <person name="Yanf M."/>
            <person name="Daum C."/>
            <person name="Ng V."/>
            <person name="Clum A."/>
            <person name="Steindorff A."/>
            <person name="Ohm R."/>
            <person name="Martin F."/>
            <person name="Silar P."/>
            <person name="Natvig D."/>
            <person name="Lalanne C."/>
            <person name="Gautier V."/>
            <person name="Ament-Velasquez S.L."/>
            <person name="Kruys A."/>
            <person name="Hutchinson M.I."/>
            <person name="Powell A.J."/>
            <person name="Barry K."/>
            <person name="Miller A.N."/>
            <person name="Grigoriev I.V."/>
            <person name="Debuchy R."/>
            <person name="Gladieux P."/>
            <person name="Thoren M.H."/>
            <person name="Johannesson H."/>
        </authorList>
    </citation>
    <scope>NUCLEOTIDE SEQUENCE</scope>
    <source>
        <strain evidence="2">PSN324</strain>
    </source>
</reference>
<evidence type="ECO:0000313" key="2">
    <source>
        <dbReference type="EMBL" id="KAK4463732.1"/>
    </source>
</evidence>
<keyword evidence="3" id="KW-1185">Reference proteome</keyword>
<feature type="compositionally biased region" description="Polar residues" evidence="1">
    <location>
        <begin position="42"/>
        <end position="58"/>
    </location>
</feature>
<gene>
    <name evidence="2" type="ORF">QBC42DRAFT_173058</name>
</gene>
<dbReference type="AlphaFoldDB" id="A0AAV9HW53"/>
<dbReference type="EMBL" id="MU864956">
    <property type="protein sequence ID" value="KAK4463732.1"/>
    <property type="molecule type" value="Genomic_DNA"/>
</dbReference>
<dbReference type="Proteomes" id="UP001321749">
    <property type="component" value="Unassembled WGS sequence"/>
</dbReference>
<sequence length="113" mass="12540">MVHNATKGRTKSVQFEKSMVSLDTTDRSSSRDGASSPPVPGSRTSSLPVSENRDSVNTMATIRHYRSMLDIEEPPRLPIAKPMSYDELYPKPSDPIPVHKIPLRRPLIDSQGP</sequence>
<comment type="caution">
    <text evidence="2">The sequence shown here is derived from an EMBL/GenBank/DDBJ whole genome shotgun (WGS) entry which is preliminary data.</text>
</comment>